<accession>A0AAR2JPA9</accession>
<reference evidence="1" key="2">
    <citation type="submission" date="2025-08" db="UniProtKB">
        <authorList>
            <consortium name="Ensembl"/>
        </authorList>
    </citation>
    <scope>IDENTIFICATION</scope>
</reference>
<keyword evidence="2" id="KW-1185">Reference proteome</keyword>
<name>A0AAR2JPA9_PYGNA</name>
<evidence type="ECO:0000313" key="2">
    <source>
        <dbReference type="Proteomes" id="UP001501920"/>
    </source>
</evidence>
<protein>
    <submittedName>
        <fullName evidence="1">Uncharacterized protein</fullName>
    </submittedName>
</protein>
<dbReference type="Ensembl" id="ENSPNAT00000066891.1">
    <property type="protein sequence ID" value="ENSPNAP00000052122.1"/>
    <property type="gene ID" value="ENSPNAG00000033430.1"/>
</dbReference>
<proteinExistence type="predicted"/>
<evidence type="ECO:0000313" key="1">
    <source>
        <dbReference type="Ensembl" id="ENSPNAP00000052122.1"/>
    </source>
</evidence>
<reference evidence="1 2" key="1">
    <citation type="submission" date="2020-10" db="EMBL/GenBank/DDBJ databases">
        <title>Pygocentrus nattereri (red-bellied piranha) genome, fPygNat1, primary haplotype.</title>
        <authorList>
            <person name="Myers G."/>
            <person name="Meyer A."/>
            <person name="Karagic N."/>
            <person name="Pippel M."/>
            <person name="Winkler S."/>
            <person name="Tracey A."/>
            <person name="Wood J."/>
            <person name="Formenti G."/>
            <person name="Howe K."/>
            <person name="Fedrigo O."/>
            <person name="Jarvis E.D."/>
        </authorList>
    </citation>
    <scope>NUCLEOTIDE SEQUENCE [LARGE SCALE GENOMIC DNA]</scope>
</reference>
<reference evidence="1" key="3">
    <citation type="submission" date="2025-09" db="UniProtKB">
        <authorList>
            <consortium name="Ensembl"/>
        </authorList>
    </citation>
    <scope>IDENTIFICATION</scope>
</reference>
<dbReference type="Proteomes" id="UP001501920">
    <property type="component" value="Chromosome 3"/>
</dbReference>
<organism evidence="1 2">
    <name type="scientific">Pygocentrus nattereri</name>
    <name type="common">Red-bellied piranha</name>
    <dbReference type="NCBI Taxonomy" id="42514"/>
    <lineage>
        <taxon>Eukaryota</taxon>
        <taxon>Metazoa</taxon>
        <taxon>Chordata</taxon>
        <taxon>Craniata</taxon>
        <taxon>Vertebrata</taxon>
        <taxon>Euteleostomi</taxon>
        <taxon>Actinopterygii</taxon>
        <taxon>Neopterygii</taxon>
        <taxon>Teleostei</taxon>
        <taxon>Ostariophysi</taxon>
        <taxon>Characiformes</taxon>
        <taxon>Characoidei</taxon>
        <taxon>Pygocentrus</taxon>
    </lineage>
</organism>
<dbReference type="AlphaFoldDB" id="A0AAR2JPA9"/>
<sequence>LSTGQVIHSLVPLHEQTKNGRSFQKPTNISEERFQHLVESLPQRIKAVLKAKGGPTFY</sequence>